<dbReference type="EMBL" id="KB446558">
    <property type="protein sequence ID" value="EME83405.1"/>
    <property type="molecule type" value="Genomic_DNA"/>
</dbReference>
<feature type="region of interest" description="Disordered" evidence="1">
    <location>
        <begin position="211"/>
        <end position="240"/>
    </location>
</feature>
<evidence type="ECO:0000256" key="1">
    <source>
        <dbReference type="SAM" id="MobiDB-lite"/>
    </source>
</evidence>
<dbReference type="RefSeq" id="XP_007926027.1">
    <property type="nucleotide sequence ID" value="XM_007927836.1"/>
</dbReference>
<dbReference type="KEGG" id="pfj:MYCFIDRAFT_81728"/>
<reference evidence="2 3" key="1">
    <citation type="journal article" date="2012" name="PLoS Pathog.">
        <title>Diverse lifestyles and strategies of plant pathogenesis encoded in the genomes of eighteen Dothideomycetes fungi.</title>
        <authorList>
            <person name="Ohm R.A."/>
            <person name="Feau N."/>
            <person name="Henrissat B."/>
            <person name="Schoch C.L."/>
            <person name="Horwitz B.A."/>
            <person name="Barry K.W."/>
            <person name="Condon B.J."/>
            <person name="Copeland A.C."/>
            <person name="Dhillon B."/>
            <person name="Glaser F."/>
            <person name="Hesse C.N."/>
            <person name="Kosti I."/>
            <person name="LaButti K."/>
            <person name="Lindquist E.A."/>
            <person name="Lucas S."/>
            <person name="Salamov A.A."/>
            <person name="Bradshaw R.E."/>
            <person name="Ciuffetti L."/>
            <person name="Hamelin R.C."/>
            <person name="Kema G.H.J."/>
            <person name="Lawrence C."/>
            <person name="Scott J.A."/>
            <person name="Spatafora J.W."/>
            <person name="Turgeon B.G."/>
            <person name="de Wit P.J.G.M."/>
            <person name="Zhong S."/>
            <person name="Goodwin S.B."/>
            <person name="Grigoriev I.V."/>
        </authorList>
    </citation>
    <scope>NUCLEOTIDE SEQUENCE [LARGE SCALE GENOMIC DNA]</scope>
    <source>
        <strain evidence="2 3">CIRAD86</strain>
    </source>
</reference>
<organism evidence="2 3">
    <name type="scientific">Pseudocercospora fijiensis (strain CIRAD86)</name>
    <name type="common">Black leaf streak disease fungus</name>
    <name type="synonym">Mycosphaerella fijiensis</name>
    <dbReference type="NCBI Taxonomy" id="383855"/>
    <lineage>
        <taxon>Eukaryota</taxon>
        <taxon>Fungi</taxon>
        <taxon>Dikarya</taxon>
        <taxon>Ascomycota</taxon>
        <taxon>Pezizomycotina</taxon>
        <taxon>Dothideomycetes</taxon>
        <taxon>Dothideomycetidae</taxon>
        <taxon>Mycosphaerellales</taxon>
        <taxon>Mycosphaerellaceae</taxon>
        <taxon>Pseudocercospora</taxon>
    </lineage>
</organism>
<dbReference type="HOGENOM" id="CLU_1156838_0_0_1"/>
<dbReference type="OrthoDB" id="10327089at2759"/>
<sequence length="240" mass="27663">MPSYARTLLEEVWWFRRFFSCNIAIDRVVEVIDSEVGAGASCNFTHSSEWQPGIQPKGLALMINKALRSNPQSRVTIAKADIRDLDARVAAEYTQYQCYVEIDNLEPHLLRLDQLRPHYFQGNEFANRIMKGFQYTNVPPGNSFVYIDDDVESLEPKDSVQIRKMTEDDAKDYVLEMIELTWEVKKESWKVMLALAEEEAKAKRELKRAAEAEEIKSEIIEEDDERRDPSYGAFRGVTGA</sequence>
<keyword evidence="3" id="KW-1185">Reference proteome</keyword>
<dbReference type="AlphaFoldDB" id="M2Z0N6"/>
<dbReference type="Proteomes" id="UP000016932">
    <property type="component" value="Unassembled WGS sequence"/>
</dbReference>
<gene>
    <name evidence="2" type="ORF">MYCFIDRAFT_81728</name>
</gene>
<proteinExistence type="predicted"/>
<evidence type="ECO:0000313" key="3">
    <source>
        <dbReference type="Proteomes" id="UP000016932"/>
    </source>
</evidence>
<protein>
    <submittedName>
        <fullName evidence="2">Uncharacterized protein</fullName>
    </submittedName>
</protein>
<dbReference type="VEuPathDB" id="FungiDB:MYCFIDRAFT_81728"/>
<name>M2Z0N6_PSEFD</name>
<evidence type="ECO:0000313" key="2">
    <source>
        <dbReference type="EMBL" id="EME83405.1"/>
    </source>
</evidence>
<dbReference type="GeneID" id="19341856"/>
<accession>M2Z0N6</accession>